<proteinExistence type="predicted"/>
<dbReference type="Proteomes" id="UP000460558">
    <property type="component" value="Unassembled WGS sequence"/>
</dbReference>
<evidence type="ECO:0000313" key="3">
    <source>
        <dbReference type="Proteomes" id="UP000460558"/>
    </source>
</evidence>
<protein>
    <submittedName>
        <fullName evidence="2">Tetratricopeptide repeat protein</fullName>
    </submittedName>
</protein>
<dbReference type="Pfam" id="PF03444">
    <property type="entry name" value="WHD_HrcA"/>
    <property type="match status" value="1"/>
</dbReference>
<evidence type="ECO:0000259" key="1">
    <source>
        <dbReference type="Pfam" id="PF03444"/>
    </source>
</evidence>
<comment type="caution">
    <text evidence="2">The sequence shown here is derived from an EMBL/GenBank/DDBJ whole genome shotgun (WGS) entry which is preliminary data.</text>
</comment>
<dbReference type="InterPro" id="IPR005104">
    <property type="entry name" value="WHTH_HrcA_DNA-bd"/>
</dbReference>
<organism evidence="2 3">
    <name type="scientific">Streptomyces katsurahamanus</name>
    <dbReference type="NCBI Taxonomy" id="2577098"/>
    <lineage>
        <taxon>Bacteria</taxon>
        <taxon>Bacillati</taxon>
        <taxon>Actinomycetota</taxon>
        <taxon>Actinomycetes</taxon>
        <taxon>Kitasatosporales</taxon>
        <taxon>Streptomycetaceae</taxon>
        <taxon>Streptomyces</taxon>
    </lineage>
</organism>
<dbReference type="EMBL" id="VDEQ01000277">
    <property type="protein sequence ID" value="MQS38684.1"/>
    <property type="molecule type" value="Genomic_DNA"/>
</dbReference>
<evidence type="ECO:0000313" key="2">
    <source>
        <dbReference type="EMBL" id="MQS38684.1"/>
    </source>
</evidence>
<name>A0ABW9NZU2_9ACTN</name>
<keyword evidence="3" id="KW-1185">Reference proteome</keyword>
<reference evidence="2 3" key="1">
    <citation type="submission" date="2019-06" db="EMBL/GenBank/DDBJ databases">
        <title>Comparative genomics and metabolomics analyses of clavulanic acid producing Streptomyces species provides insight into specialized metabolism and evolution of beta-lactam biosynthetic gene clusters.</title>
        <authorList>
            <person name="Moore M.A."/>
            <person name="Cruz-Morales P."/>
            <person name="Barona Gomez F."/>
            <person name="Kapil T."/>
        </authorList>
    </citation>
    <scope>NUCLEOTIDE SEQUENCE [LARGE SCALE GENOMIC DNA]</scope>
    <source>
        <strain evidence="2 3">T-272</strain>
    </source>
</reference>
<accession>A0ABW9NZU2</accession>
<gene>
    <name evidence="2" type="ORF">FFZ77_24775</name>
</gene>
<sequence length="444" mass="49006">MATREPNERLERLHHEAGWTHRQFAQAVNRIGTERGTPTKYQQPSVSQWLSGHMPKEETRPLILEALVRKLRRPITHATAGFPQPDSSSADRSSTVDALINLGITNSLPERRLFLGASLFSAALTIPNWRDVVGRMEVIKSDSMPRIGMPEVEMVTQMTRRFTEIYSQFGGRHSRPLAALFLTDTVAPYLHANATEEVRKAMMSAASFLSYLTGWMAVDEGLHGLAQEYYVKGLELAGASTDHMTYCHVLRGMSVQAADLGHGAIAVRLANAAAATSPNKEPRLQAFMAGQQAHSFAVAGDRNSALRSIMETEKALDRAESGPGPFGGYGPATLAYHTAQVRHALGDISGSVESLKLHFQLRGPSETQVSGLRFYSMLAERQLELGYLESACATWGEVLEKYPKIHSGRVDRQVQRIPRLLQPYIANGVARDTYERARQASRVA</sequence>
<feature type="domain" description="Winged helix-turn-helix transcription repressor HrcA DNA-binding" evidence="1">
    <location>
        <begin position="304"/>
        <end position="342"/>
    </location>
</feature>